<reference evidence="1 2" key="1">
    <citation type="journal article" date="2014" name="Genome Biol. Evol.">
        <title>The genome of the myxosporean Thelohanellus kitauei shows adaptations to nutrient acquisition within its fish host.</title>
        <authorList>
            <person name="Yang Y."/>
            <person name="Xiong J."/>
            <person name="Zhou Z."/>
            <person name="Huo F."/>
            <person name="Miao W."/>
            <person name="Ran C."/>
            <person name="Liu Y."/>
            <person name="Zhang J."/>
            <person name="Feng J."/>
            <person name="Wang M."/>
            <person name="Wang M."/>
            <person name="Wang L."/>
            <person name="Yao B."/>
        </authorList>
    </citation>
    <scope>NUCLEOTIDE SEQUENCE [LARGE SCALE GENOMIC DNA]</scope>
    <source>
        <strain evidence="1">Wuqing</strain>
    </source>
</reference>
<organism evidence="1 2">
    <name type="scientific">Thelohanellus kitauei</name>
    <name type="common">Myxosporean</name>
    <dbReference type="NCBI Taxonomy" id="669202"/>
    <lineage>
        <taxon>Eukaryota</taxon>
        <taxon>Metazoa</taxon>
        <taxon>Cnidaria</taxon>
        <taxon>Myxozoa</taxon>
        <taxon>Myxosporea</taxon>
        <taxon>Bivalvulida</taxon>
        <taxon>Platysporina</taxon>
        <taxon>Myxobolidae</taxon>
        <taxon>Thelohanellus</taxon>
    </lineage>
</organism>
<dbReference type="AlphaFoldDB" id="A0A0C2J1G4"/>
<dbReference type="EMBL" id="JWZT01001680">
    <property type="protein sequence ID" value="KII71649.1"/>
    <property type="molecule type" value="Genomic_DNA"/>
</dbReference>
<dbReference type="Proteomes" id="UP000031668">
    <property type="component" value="Unassembled WGS sequence"/>
</dbReference>
<gene>
    <name evidence="1" type="ORF">RF11_04873</name>
</gene>
<protein>
    <submittedName>
        <fullName evidence="1">Uncharacterized protein</fullName>
    </submittedName>
</protein>
<sequence>MLKPSKRSNILSIIHNPNNDQFGPSPPPFIWMSDVLISITFNLGNVGITRKVYEVSPLMHMRMFKSIVANDLSANYAINLKPLHNYGFIRPYDSRFLADHEQVGTLTFGSELPNNAIVL</sequence>
<accession>A0A0C2J1G4</accession>
<evidence type="ECO:0000313" key="1">
    <source>
        <dbReference type="EMBL" id="KII71649.1"/>
    </source>
</evidence>
<proteinExistence type="predicted"/>
<comment type="caution">
    <text evidence="1">The sequence shown here is derived from an EMBL/GenBank/DDBJ whole genome shotgun (WGS) entry which is preliminary data.</text>
</comment>
<evidence type="ECO:0000313" key="2">
    <source>
        <dbReference type="Proteomes" id="UP000031668"/>
    </source>
</evidence>
<name>A0A0C2J1G4_THEKT</name>
<keyword evidence="2" id="KW-1185">Reference proteome</keyword>